<accession>A0A369WM89</accession>
<dbReference type="RefSeq" id="WP_114695224.1">
    <property type="nucleotide sequence ID" value="NZ_QQOH01000002.1"/>
</dbReference>
<dbReference type="Proteomes" id="UP000253769">
    <property type="component" value="Unassembled WGS sequence"/>
</dbReference>
<evidence type="ECO:0000256" key="5">
    <source>
        <dbReference type="ARBA" id="ARBA00023136"/>
    </source>
</evidence>
<feature type="transmembrane region" description="Helical" evidence="6">
    <location>
        <begin position="132"/>
        <end position="149"/>
    </location>
</feature>
<feature type="transmembrane region" description="Helical" evidence="6">
    <location>
        <begin position="229"/>
        <end position="249"/>
    </location>
</feature>
<feature type="domain" description="EamA" evidence="7">
    <location>
        <begin position="18"/>
        <end position="148"/>
    </location>
</feature>
<keyword evidence="3 6" id="KW-0812">Transmembrane</keyword>
<evidence type="ECO:0000256" key="3">
    <source>
        <dbReference type="ARBA" id="ARBA00022692"/>
    </source>
</evidence>
<dbReference type="Pfam" id="PF00892">
    <property type="entry name" value="EamA"/>
    <property type="match status" value="2"/>
</dbReference>
<dbReference type="InterPro" id="IPR000620">
    <property type="entry name" value="EamA_dom"/>
</dbReference>
<evidence type="ECO:0000259" key="7">
    <source>
        <dbReference type="Pfam" id="PF00892"/>
    </source>
</evidence>
<feature type="transmembrane region" description="Helical" evidence="6">
    <location>
        <begin position="285"/>
        <end position="303"/>
    </location>
</feature>
<dbReference type="PANTHER" id="PTHR32322">
    <property type="entry name" value="INNER MEMBRANE TRANSPORTER"/>
    <property type="match status" value="1"/>
</dbReference>
<dbReference type="AlphaFoldDB" id="A0A369WM89"/>
<feature type="domain" description="EamA" evidence="7">
    <location>
        <begin position="167"/>
        <end position="302"/>
    </location>
</feature>
<evidence type="ECO:0000256" key="1">
    <source>
        <dbReference type="ARBA" id="ARBA00004141"/>
    </source>
</evidence>
<keyword evidence="5 6" id="KW-0472">Membrane</keyword>
<feature type="transmembrane region" description="Helical" evidence="6">
    <location>
        <begin position="46"/>
        <end position="64"/>
    </location>
</feature>
<evidence type="ECO:0000313" key="9">
    <source>
        <dbReference type="Proteomes" id="UP000253769"/>
    </source>
</evidence>
<comment type="caution">
    <text evidence="8">The sequence shown here is derived from an EMBL/GenBank/DDBJ whole genome shotgun (WGS) entry which is preliminary data.</text>
</comment>
<dbReference type="Gene3D" id="1.10.3730.20">
    <property type="match status" value="1"/>
</dbReference>
<dbReference type="OrthoDB" id="5186724at2"/>
<sequence>MNSLNRIQRLVCLPIHLRLILMAMLWAGTFVAGRVLSASVEPLPGATARFGVALLLLLLISWKVEGGLPRLSRGQLLSTMALGATGVFLYNLFFLQALTLLPASRTAIFVALNPIVVALVMAVGFGERMSPLKWLGFVVALLGVALVVSRGELSLLINNLGSGLGAGELSIITAVLSWAAYTVIGKQALRGLTPLAATTYASLWGFLLLLGSSLVSPSASLFVGLSSEAITAILYLALGGTVIPFLWFYQGVTLLGPARTALYTNLVPVFGVLFGILLLDEPLLLPVLFGGGLVLMGVVMANYRASQVDQPSHQNLSNEASIGDLRIR</sequence>
<comment type="similarity">
    <text evidence="2">Belongs to the EamA transporter family.</text>
</comment>
<keyword evidence="9" id="KW-1185">Reference proteome</keyword>
<dbReference type="GO" id="GO:0016020">
    <property type="term" value="C:membrane"/>
    <property type="evidence" value="ECO:0007669"/>
    <property type="project" value="UniProtKB-SubCell"/>
</dbReference>
<name>A0A369WM89_9GAMM</name>
<evidence type="ECO:0000256" key="4">
    <source>
        <dbReference type="ARBA" id="ARBA00022989"/>
    </source>
</evidence>
<dbReference type="InterPro" id="IPR050638">
    <property type="entry name" value="AA-Vitamin_Transporters"/>
</dbReference>
<comment type="subcellular location">
    <subcellularLocation>
        <location evidence="1">Membrane</location>
        <topology evidence="1">Multi-pass membrane protein</topology>
    </subcellularLocation>
</comment>
<gene>
    <name evidence="8" type="ORF">DV711_08360</name>
</gene>
<feature type="transmembrane region" description="Helical" evidence="6">
    <location>
        <begin position="76"/>
        <end position="95"/>
    </location>
</feature>
<keyword evidence="4 6" id="KW-1133">Transmembrane helix</keyword>
<dbReference type="SUPFAM" id="SSF103481">
    <property type="entry name" value="Multidrug resistance efflux transporter EmrE"/>
    <property type="match status" value="2"/>
</dbReference>
<evidence type="ECO:0000313" key="8">
    <source>
        <dbReference type="EMBL" id="RDE22591.1"/>
    </source>
</evidence>
<proteinExistence type="inferred from homology"/>
<feature type="transmembrane region" description="Helical" evidence="6">
    <location>
        <begin position="107"/>
        <end position="125"/>
    </location>
</feature>
<feature type="transmembrane region" description="Helical" evidence="6">
    <location>
        <begin position="169"/>
        <end position="189"/>
    </location>
</feature>
<evidence type="ECO:0000256" key="6">
    <source>
        <dbReference type="SAM" id="Phobius"/>
    </source>
</evidence>
<feature type="transmembrane region" description="Helical" evidence="6">
    <location>
        <begin position="261"/>
        <end position="279"/>
    </location>
</feature>
<reference evidence="8 9" key="1">
    <citation type="submission" date="2018-07" db="EMBL/GenBank/DDBJ databases">
        <title>Motiliproteus coralliicola sp. nov., a bacterium isolated from Coral.</title>
        <authorList>
            <person name="Wang G."/>
        </authorList>
    </citation>
    <scope>NUCLEOTIDE SEQUENCE [LARGE SCALE GENOMIC DNA]</scope>
    <source>
        <strain evidence="8 9">C34</strain>
    </source>
</reference>
<protein>
    <submittedName>
        <fullName evidence="8">DMT family transporter</fullName>
    </submittedName>
</protein>
<dbReference type="PANTHER" id="PTHR32322:SF2">
    <property type="entry name" value="EAMA DOMAIN-CONTAINING PROTEIN"/>
    <property type="match status" value="1"/>
</dbReference>
<dbReference type="InterPro" id="IPR037185">
    <property type="entry name" value="EmrE-like"/>
</dbReference>
<organism evidence="8 9">
    <name type="scientific">Motiliproteus coralliicola</name>
    <dbReference type="NCBI Taxonomy" id="2283196"/>
    <lineage>
        <taxon>Bacteria</taxon>
        <taxon>Pseudomonadati</taxon>
        <taxon>Pseudomonadota</taxon>
        <taxon>Gammaproteobacteria</taxon>
        <taxon>Oceanospirillales</taxon>
        <taxon>Oceanospirillaceae</taxon>
        <taxon>Motiliproteus</taxon>
    </lineage>
</organism>
<feature type="transmembrane region" description="Helical" evidence="6">
    <location>
        <begin position="201"/>
        <end position="223"/>
    </location>
</feature>
<evidence type="ECO:0000256" key="2">
    <source>
        <dbReference type="ARBA" id="ARBA00007362"/>
    </source>
</evidence>
<feature type="transmembrane region" description="Helical" evidence="6">
    <location>
        <begin position="20"/>
        <end position="40"/>
    </location>
</feature>
<dbReference type="EMBL" id="QQOH01000002">
    <property type="protein sequence ID" value="RDE22591.1"/>
    <property type="molecule type" value="Genomic_DNA"/>
</dbReference>